<comment type="subcellular location">
    <subcellularLocation>
        <location evidence="1">Nucleus</location>
    </subcellularLocation>
</comment>
<evidence type="ECO:0000259" key="18">
    <source>
        <dbReference type="PROSITE" id="PS51194"/>
    </source>
</evidence>
<dbReference type="GO" id="GO:0006281">
    <property type="term" value="P:DNA repair"/>
    <property type="evidence" value="ECO:0007669"/>
    <property type="project" value="UniProtKB-KW"/>
</dbReference>
<dbReference type="GO" id="GO:0005634">
    <property type="term" value="C:nucleus"/>
    <property type="evidence" value="ECO:0007669"/>
    <property type="project" value="UniProtKB-SubCell"/>
</dbReference>
<evidence type="ECO:0000256" key="4">
    <source>
        <dbReference type="ARBA" id="ARBA00022723"/>
    </source>
</evidence>
<dbReference type="Pfam" id="PF00176">
    <property type="entry name" value="SNF2-rel_dom"/>
    <property type="match status" value="1"/>
</dbReference>
<dbReference type="CDD" id="cd18793">
    <property type="entry name" value="SF2_C_SNF"/>
    <property type="match status" value="1"/>
</dbReference>
<dbReference type="PANTHER" id="PTHR45626:SF22">
    <property type="entry name" value="DNA REPAIR PROTEIN RAD5"/>
    <property type="match status" value="1"/>
</dbReference>
<keyword evidence="6" id="KW-0227">DNA damage</keyword>
<organism evidence="19 20">
    <name type="scientific">Lachancea mirantina</name>
    <dbReference type="NCBI Taxonomy" id="1230905"/>
    <lineage>
        <taxon>Eukaryota</taxon>
        <taxon>Fungi</taxon>
        <taxon>Dikarya</taxon>
        <taxon>Ascomycota</taxon>
        <taxon>Saccharomycotina</taxon>
        <taxon>Saccharomycetes</taxon>
        <taxon>Saccharomycetales</taxon>
        <taxon>Saccharomycetaceae</taxon>
        <taxon>Lachancea</taxon>
    </lineage>
</organism>
<dbReference type="InterPro" id="IPR038718">
    <property type="entry name" value="SNF2-like_sf"/>
</dbReference>
<keyword evidence="7 14" id="KW-0863">Zinc-finger</keyword>
<dbReference type="InterPro" id="IPR049730">
    <property type="entry name" value="SNF2/RAD54-like_C"/>
</dbReference>
<dbReference type="SMART" id="SM00184">
    <property type="entry name" value="RING"/>
    <property type="match status" value="1"/>
</dbReference>
<reference evidence="19 20" key="1">
    <citation type="submission" date="2016-03" db="EMBL/GenBank/DDBJ databases">
        <authorList>
            <person name="Devillers H."/>
        </authorList>
    </citation>
    <scope>NUCLEOTIDE SEQUENCE [LARGE SCALE GENOMIC DNA]</scope>
    <source>
        <strain evidence="19">CBS 11717</strain>
    </source>
</reference>
<dbReference type="PROSITE" id="PS51192">
    <property type="entry name" value="HELICASE_ATP_BIND_1"/>
    <property type="match status" value="1"/>
</dbReference>
<dbReference type="Gene3D" id="3.40.50.10810">
    <property type="entry name" value="Tandem AAA-ATPase domain"/>
    <property type="match status" value="1"/>
</dbReference>
<dbReference type="Gene3D" id="3.40.50.300">
    <property type="entry name" value="P-loop containing nucleotide triphosphate hydrolases"/>
    <property type="match status" value="1"/>
</dbReference>
<evidence type="ECO:0000256" key="7">
    <source>
        <dbReference type="ARBA" id="ARBA00022771"/>
    </source>
</evidence>
<dbReference type="AlphaFoldDB" id="A0A1G4K730"/>
<dbReference type="GO" id="GO:0005524">
    <property type="term" value="F:ATP binding"/>
    <property type="evidence" value="ECO:0007669"/>
    <property type="project" value="UniProtKB-KW"/>
</dbReference>
<keyword evidence="11" id="KW-0067">ATP-binding</keyword>
<dbReference type="InterPro" id="IPR014001">
    <property type="entry name" value="Helicase_ATP-bd"/>
</dbReference>
<dbReference type="InterPro" id="IPR013083">
    <property type="entry name" value="Znf_RING/FYVE/PHD"/>
</dbReference>
<name>A0A1G4K730_9SACH</name>
<dbReference type="GO" id="GO:0008094">
    <property type="term" value="F:ATP-dependent activity, acting on DNA"/>
    <property type="evidence" value="ECO:0007669"/>
    <property type="project" value="TreeGrafter"/>
</dbReference>
<accession>A0A1G4K730</accession>
<dbReference type="InterPro" id="IPR000330">
    <property type="entry name" value="SNF2_N"/>
</dbReference>
<dbReference type="PROSITE" id="PS50089">
    <property type="entry name" value="ZF_RING_2"/>
    <property type="match status" value="1"/>
</dbReference>
<keyword evidence="12" id="KW-0234">DNA repair</keyword>
<keyword evidence="13" id="KW-0539">Nucleus</keyword>
<dbReference type="InterPro" id="IPR017907">
    <property type="entry name" value="Znf_RING_CS"/>
</dbReference>
<evidence type="ECO:0000256" key="5">
    <source>
        <dbReference type="ARBA" id="ARBA00022741"/>
    </source>
</evidence>
<comment type="similarity">
    <text evidence="2">Belongs to the SNF2/RAD54 helicase family.</text>
</comment>
<evidence type="ECO:0000256" key="2">
    <source>
        <dbReference type="ARBA" id="ARBA00007025"/>
    </source>
</evidence>
<dbReference type="STRING" id="1230905.A0A1G4K730"/>
<feature type="region of interest" description="Disordered" evidence="15">
    <location>
        <begin position="327"/>
        <end position="355"/>
    </location>
</feature>
<dbReference type="InterPro" id="IPR027417">
    <property type="entry name" value="P-loop_NTPase"/>
</dbReference>
<gene>
    <name evidence="19" type="ORF">LAMI_0G00188G</name>
</gene>
<feature type="domain" description="Helicase ATP-binding" evidence="17">
    <location>
        <begin position="479"/>
        <end position="696"/>
    </location>
</feature>
<evidence type="ECO:0000259" key="17">
    <source>
        <dbReference type="PROSITE" id="PS51192"/>
    </source>
</evidence>
<dbReference type="OrthoDB" id="2801544at2759"/>
<evidence type="ECO:0000256" key="15">
    <source>
        <dbReference type="SAM" id="MobiDB-lite"/>
    </source>
</evidence>
<keyword evidence="5" id="KW-0547">Nucleotide-binding</keyword>
<keyword evidence="20" id="KW-1185">Reference proteome</keyword>
<evidence type="ECO:0000256" key="9">
    <source>
        <dbReference type="ARBA" id="ARBA00022806"/>
    </source>
</evidence>
<feature type="domain" description="RING-type" evidence="16">
    <location>
        <begin position="877"/>
        <end position="925"/>
    </location>
</feature>
<dbReference type="GO" id="GO:0004386">
    <property type="term" value="F:helicase activity"/>
    <property type="evidence" value="ECO:0007669"/>
    <property type="project" value="UniProtKB-KW"/>
</dbReference>
<evidence type="ECO:0000256" key="11">
    <source>
        <dbReference type="ARBA" id="ARBA00022840"/>
    </source>
</evidence>
<dbReference type="Proteomes" id="UP000191024">
    <property type="component" value="Chromosome G"/>
</dbReference>
<evidence type="ECO:0000313" key="19">
    <source>
        <dbReference type="EMBL" id="SCU99688.1"/>
    </source>
</evidence>
<dbReference type="PROSITE" id="PS51194">
    <property type="entry name" value="HELICASE_CTER"/>
    <property type="match status" value="1"/>
</dbReference>
<dbReference type="InterPro" id="IPR014905">
    <property type="entry name" value="HIRAN"/>
</dbReference>
<dbReference type="PROSITE" id="PS00518">
    <property type="entry name" value="ZF_RING_1"/>
    <property type="match status" value="1"/>
</dbReference>
<evidence type="ECO:0000256" key="3">
    <source>
        <dbReference type="ARBA" id="ARBA00013412"/>
    </source>
</evidence>
<dbReference type="PANTHER" id="PTHR45626">
    <property type="entry name" value="TRANSCRIPTION TERMINATION FACTOR 2-RELATED"/>
    <property type="match status" value="1"/>
</dbReference>
<evidence type="ECO:0000256" key="14">
    <source>
        <dbReference type="PROSITE-ProRule" id="PRU00175"/>
    </source>
</evidence>
<proteinExistence type="inferred from homology"/>
<dbReference type="InterPro" id="IPR050628">
    <property type="entry name" value="SNF2_RAD54_helicase_TF"/>
</dbReference>
<dbReference type="Pfam" id="PF08797">
    <property type="entry name" value="HIRAN"/>
    <property type="match status" value="1"/>
</dbReference>
<dbReference type="Pfam" id="PF00271">
    <property type="entry name" value="Helicase_C"/>
    <property type="match status" value="1"/>
</dbReference>
<dbReference type="Pfam" id="PF00097">
    <property type="entry name" value="zf-C3HC4"/>
    <property type="match status" value="1"/>
</dbReference>
<dbReference type="GO" id="GO:0008270">
    <property type="term" value="F:zinc ion binding"/>
    <property type="evidence" value="ECO:0007669"/>
    <property type="project" value="UniProtKB-KW"/>
</dbReference>
<evidence type="ECO:0000256" key="1">
    <source>
        <dbReference type="ARBA" id="ARBA00004123"/>
    </source>
</evidence>
<dbReference type="GO" id="GO:0003676">
    <property type="term" value="F:nucleic acid binding"/>
    <property type="evidence" value="ECO:0007669"/>
    <property type="project" value="InterPro"/>
</dbReference>
<evidence type="ECO:0000256" key="13">
    <source>
        <dbReference type="ARBA" id="ARBA00023242"/>
    </source>
</evidence>
<evidence type="ECO:0000256" key="6">
    <source>
        <dbReference type="ARBA" id="ARBA00022763"/>
    </source>
</evidence>
<feature type="domain" description="Helicase C-terminal" evidence="18">
    <location>
        <begin position="959"/>
        <end position="1117"/>
    </location>
</feature>
<evidence type="ECO:0000313" key="20">
    <source>
        <dbReference type="Proteomes" id="UP000191024"/>
    </source>
</evidence>
<keyword evidence="10" id="KW-0862">Zinc</keyword>
<sequence length="1130" mass="129224">MNPQESSPKKRFFFEDLEEDLSGKALRNEESLLFGGHRPAPENPVSEKDEVSEIRDVIPDLSHSQAEMLLLKCESCADRSERISNAVSIYFENQSQKERSVPEANMPLITSPKVNSNFGVTKKKDYGTRLTKKPKPSVQWRRFIGSIQVSALATRPTVQPLKYGCELQIVCAHSEESASRLFNGNGRKRTSMANFVRLVDAERNREVGRVPENVARIVLPLIDFDDVEFEATMIFCDNKRLSVGDSFVVQLDIFLTSVLFEKKPKSYNYDSREKISYSQSNVESEDEARSRARRIALLGLFDEVNMVSIDDSTSEDNEVFEDQTQVIDLGNYDDDNDNETSSITPEPKQEDQLTESDTLNLNQLKSIYRATLSTDSTRFLPETTPSEDDFALTLRKYQKQGLTWMLRKEREFDLAAAGDSSNQFDEAKMNPLWKKFKWPKDLAWGAQRLLNNLQEQQNACNGAFFYANLHTGEFSKEKPILKSVKRGGILADEMGLGKTISVLSLILTVPSDREFINQSQNFVAEARNSDSSIITSSLQSSTEMSKEDYAFATTLIVVPMSLLSQWQQEFEKANRNSNIKCEVYYGNSITNLKTLLTKTTQPPSILLTTYGTVQHEWSKELGRSRGTRELTRTNGLFSVEFFRIVIDEGHTIRNRSTRTSKAVMDLAACRRWILTGTPIINKLDDLYSAVKFLRLEPWSQAGYWKSLVSDPFEVKQYKQAFDMVSTILDPVILRRTKLMRDADGKKLVELPNKEVLIEKVKFNRNEDEVYKFFLNRAESSVMEGLARGDLLRKYSTILVHILRLRQVCCHLDLLGSKDENDADLNGKQLCQPFDLKNVLSRNFKESTRNFDERSFQNAVVHIRHKYSDDSELKSLECSVCTADPIEPINQIVFTECGHAFCQNCIMDFINFQTSRKQDLKCPNCRTFINPHHLLSVAESGSKLDLKRFDDSSYSSKVQALMKNLSRLQEASSGEQVVVFSQFSSYLDILERELGSNFGDKEAKIYKLDGRLSLKERTTVLKNFANKDPARLKILLLSLKAGGVGLNLTCASRAYMMDPWWSPSLEDQAIDRVHRIGQQNDVKVIRFIMENSIEEKMLRIQERKRTLGEAVDADEDERKRRRVDEIRMLFE</sequence>
<keyword evidence="4" id="KW-0479">Metal-binding</keyword>
<protein>
    <recommendedName>
        <fullName evidence="3">DNA repair protein RAD5</fullName>
    </recommendedName>
</protein>
<dbReference type="CDD" id="cd18008">
    <property type="entry name" value="DEXDc_SHPRH-like"/>
    <property type="match status" value="1"/>
</dbReference>
<evidence type="ECO:0000256" key="12">
    <source>
        <dbReference type="ARBA" id="ARBA00023204"/>
    </source>
</evidence>
<dbReference type="GO" id="GO:0016818">
    <property type="term" value="F:hydrolase activity, acting on acid anhydrides, in phosphorus-containing anhydrides"/>
    <property type="evidence" value="ECO:0007669"/>
    <property type="project" value="InterPro"/>
</dbReference>
<dbReference type="InterPro" id="IPR001841">
    <property type="entry name" value="Znf_RING"/>
</dbReference>
<dbReference type="SMART" id="SM00910">
    <property type="entry name" value="HIRAN"/>
    <property type="match status" value="1"/>
</dbReference>
<dbReference type="SMART" id="SM00487">
    <property type="entry name" value="DEXDc"/>
    <property type="match status" value="1"/>
</dbReference>
<dbReference type="InterPro" id="IPR018957">
    <property type="entry name" value="Znf_C3HC4_RING-type"/>
</dbReference>
<evidence type="ECO:0000256" key="8">
    <source>
        <dbReference type="ARBA" id="ARBA00022801"/>
    </source>
</evidence>
<dbReference type="EMBL" id="LT598469">
    <property type="protein sequence ID" value="SCU99688.1"/>
    <property type="molecule type" value="Genomic_DNA"/>
</dbReference>
<evidence type="ECO:0000259" key="16">
    <source>
        <dbReference type="PROSITE" id="PS50089"/>
    </source>
</evidence>
<dbReference type="SUPFAM" id="SSF57850">
    <property type="entry name" value="RING/U-box"/>
    <property type="match status" value="1"/>
</dbReference>
<evidence type="ECO:0000256" key="10">
    <source>
        <dbReference type="ARBA" id="ARBA00022833"/>
    </source>
</evidence>
<dbReference type="InterPro" id="IPR001650">
    <property type="entry name" value="Helicase_C-like"/>
</dbReference>
<keyword evidence="9" id="KW-0347">Helicase</keyword>
<dbReference type="SUPFAM" id="SSF52540">
    <property type="entry name" value="P-loop containing nucleoside triphosphate hydrolases"/>
    <property type="match status" value="2"/>
</dbReference>
<keyword evidence="8" id="KW-0378">Hydrolase</keyword>
<dbReference type="Gene3D" id="3.30.40.10">
    <property type="entry name" value="Zinc/RING finger domain, C3HC4 (zinc finger)"/>
    <property type="match status" value="1"/>
</dbReference>
<dbReference type="SMART" id="SM00490">
    <property type="entry name" value="HELICc"/>
    <property type="match status" value="1"/>
</dbReference>